<evidence type="ECO:0000256" key="4">
    <source>
        <dbReference type="ARBA" id="ARBA00023015"/>
    </source>
</evidence>
<evidence type="ECO:0000256" key="2">
    <source>
        <dbReference type="ARBA" id="ARBA00008316"/>
    </source>
</evidence>
<dbReference type="OrthoDB" id="9807089at2"/>
<dbReference type="SUPFAM" id="SSF55252">
    <property type="entry name" value="C-terminal domain of arginine repressor"/>
    <property type="match status" value="1"/>
</dbReference>
<dbReference type="EMBL" id="KI271582">
    <property type="protein sequence ID" value="ERL66341.1"/>
    <property type="molecule type" value="Genomic_DNA"/>
</dbReference>
<keyword evidence="4 7" id="KW-0805">Transcription regulation</keyword>
<dbReference type="SUPFAM" id="SSF46785">
    <property type="entry name" value="Winged helix' DNA-binding domain"/>
    <property type="match status" value="1"/>
</dbReference>
<dbReference type="Pfam" id="PF02863">
    <property type="entry name" value="Arg_repressor_C"/>
    <property type="match status" value="1"/>
</dbReference>
<proteinExistence type="inferred from homology"/>
<evidence type="ECO:0000256" key="7">
    <source>
        <dbReference type="HAMAP-Rule" id="MF_00173"/>
    </source>
</evidence>
<dbReference type="Gene3D" id="3.30.1360.40">
    <property type="match status" value="1"/>
</dbReference>
<dbReference type="PRINTS" id="PR01467">
    <property type="entry name" value="ARGREPRESSOR"/>
</dbReference>
<feature type="domain" description="Arginine repressor DNA-binding" evidence="8">
    <location>
        <begin position="2"/>
        <end position="67"/>
    </location>
</feature>
<protein>
    <recommendedName>
        <fullName evidence="7">Arginine repressor</fullName>
    </recommendedName>
</protein>
<evidence type="ECO:0000313" key="11">
    <source>
        <dbReference type="Proteomes" id="UP000030647"/>
    </source>
</evidence>
<dbReference type="InterPro" id="IPR020900">
    <property type="entry name" value="Arg_repress_DNA-bd"/>
</dbReference>
<dbReference type="HAMAP" id="MF_00173">
    <property type="entry name" value="Arg_repressor"/>
    <property type="match status" value="1"/>
</dbReference>
<accession>U4TN98</accession>
<evidence type="ECO:0000259" key="9">
    <source>
        <dbReference type="Pfam" id="PF02863"/>
    </source>
</evidence>
<dbReference type="Gene3D" id="1.10.10.10">
    <property type="entry name" value="Winged helix-like DNA-binding domain superfamily/Winged helix DNA-binding domain"/>
    <property type="match status" value="1"/>
</dbReference>
<organism evidence="10 11">
    <name type="scientific">Schleiferilactobacillus shenzhenensis LY-73</name>
    <dbReference type="NCBI Taxonomy" id="1231336"/>
    <lineage>
        <taxon>Bacteria</taxon>
        <taxon>Bacillati</taxon>
        <taxon>Bacillota</taxon>
        <taxon>Bacilli</taxon>
        <taxon>Lactobacillales</taxon>
        <taxon>Lactobacillaceae</taxon>
        <taxon>Schleiferilactobacillus</taxon>
    </lineage>
</organism>
<dbReference type="HOGENOM" id="CLU_097103_3_1_9"/>
<dbReference type="GO" id="GO:0034618">
    <property type="term" value="F:arginine binding"/>
    <property type="evidence" value="ECO:0007669"/>
    <property type="project" value="InterPro"/>
</dbReference>
<dbReference type="InterPro" id="IPR001669">
    <property type="entry name" value="Arg_repress"/>
</dbReference>
<dbReference type="GO" id="GO:0006526">
    <property type="term" value="P:L-arginine biosynthetic process"/>
    <property type="evidence" value="ECO:0007669"/>
    <property type="project" value="UniProtKB-UniPathway"/>
</dbReference>
<dbReference type="eggNOG" id="COG1438">
    <property type="taxonomic scope" value="Bacteria"/>
</dbReference>
<dbReference type="UniPathway" id="UPA00068"/>
<keyword evidence="11" id="KW-1185">Reference proteome</keyword>
<keyword evidence="3 7" id="KW-0963">Cytoplasm</keyword>
<keyword evidence="7" id="KW-0678">Repressor</keyword>
<dbReference type="InterPro" id="IPR036390">
    <property type="entry name" value="WH_DNA-bd_sf"/>
</dbReference>
<keyword evidence="7" id="KW-0028">Amino-acid biosynthesis</keyword>
<comment type="subcellular location">
    <subcellularLocation>
        <location evidence="1 7">Cytoplasm</location>
    </subcellularLocation>
</comment>
<comment type="similarity">
    <text evidence="2 7">Belongs to the ArgR family.</text>
</comment>
<reference evidence="11" key="1">
    <citation type="journal article" date="2013" name="Genome Announc.">
        <title>Whole-Genome Sequencing of Lactobacillus shenzhenensis Strain LY-73T.</title>
        <authorList>
            <person name="Lin Z."/>
            <person name="Liu Z."/>
            <person name="Yang R."/>
            <person name="Zou Y."/>
            <person name="Wan D."/>
            <person name="Chen J."/>
            <person name="Guo M."/>
            <person name="Zhao J."/>
            <person name="Fang C."/>
            <person name="Yang R."/>
            <person name="Liu F."/>
        </authorList>
    </citation>
    <scope>NUCLEOTIDE SEQUENCE [LARGE SCALE GENOMIC DNA]</scope>
    <source>
        <strain evidence="11">LY-73</strain>
    </source>
</reference>
<dbReference type="STRING" id="1231336.L248_0020"/>
<sequence length="156" mass="16847">MMGRQERKAAIRQLVTTERFERQRDLLQRLQAMGIQVSQGNLSRDMQELGVHKYKDARGVAYYAMAAHPAPSLPEALRQAISNQVLTATAVQFTVVLKTEAGSGNLVAAALDDTDRTDVVGTLAGHDTVLIICPDANAAQALQMTIGTYIGKNPVA</sequence>
<evidence type="ECO:0000313" key="10">
    <source>
        <dbReference type="EMBL" id="ERL66341.1"/>
    </source>
</evidence>
<keyword evidence="7" id="KW-0055">Arginine biosynthesis</keyword>
<dbReference type="GO" id="GO:1900079">
    <property type="term" value="P:regulation of arginine biosynthetic process"/>
    <property type="evidence" value="ECO:0007669"/>
    <property type="project" value="UniProtKB-UniRule"/>
</dbReference>
<dbReference type="PANTHER" id="PTHR34471">
    <property type="entry name" value="ARGININE REPRESSOR"/>
    <property type="match status" value="1"/>
</dbReference>
<dbReference type="GO" id="GO:0051259">
    <property type="term" value="P:protein complex oligomerization"/>
    <property type="evidence" value="ECO:0007669"/>
    <property type="project" value="InterPro"/>
</dbReference>
<comment type="pathway">
    <text evidence="7">Amino-acid biosynthesis; L-arginine biosynthesis [regulation].</text>
</comment>
<dbReference type="GO" id="GO:0005737">
    <property type="term" value="C:cytoplasm"/>
    <property type="evidence" value="ECO:0007669"/>
    <property type="project" value="UniProtKB-SubCell"/>
</dbReference>
<dbReference type="InterPro" id="IPR036388">
    <property type="entry name" value="WH-like_DNA-bd_sf"/>
</dbReference>
<keyword evidence="6 7" id="KW-0804">Transcription</keyword>
<dbReference type="GO" id="GO:0003677">
    <property type="term" value="F:DNA binding"/>
    <property type="evidence" value="ECO:0007669"/>
    <property type="project" value="UniProtKB-KW"/>
</dbReference>
<evidence type="ECO:0000256" key="1">
    <source>
        <dbReference type="ARBA" id="ARBA00004496"/>
    </source>
</evidence>
<evidence type="ECO:0000256" key="6">
    <source>
        <dbReference type="ARBA" id="ARBA00023163"/>
    </source>
</evidence>
<dbReference type="InterPro" id="IPR020899">
    <property type="entry name" value="Arg_repress_C"/>
</dbReference>
<name>U4TN98_9LACO</name>
<dbReference type="GO" id="GO:0003700">
    <property type="term" value="F:DNA-binding transcription factor activity"/>
    <property type="evidence" value="ECO:0007669"/>
    <property type="project" value="UniProtKB-UniRule"/>
</dbReference>
<evidence type="ECO:0000256" key="5">
    <source>
        <dbReference type="ARBA" id="ARBA00023125"/>
    </source>
</evidence>
<dbReference type="AlphaFoldDB" id="U4TN98"/>
<feature type="domain" description="Arginine repressor C-terminal" evidence="9">
    <location>
        <begin position="82"/>
        <end position="145"/>
    </location>
</feature>
<gene>
    <name evidence="7 10" type="primary">argR</name>
    <name evidence="10" type="ORF">L248_0020</name>
</gene>
<dbReference type="PANTHER" id="PTHR34471:SF1">
    <property type="entry name" value="ARGININE REPRESSOR"/>
    <property type="match status" value="1"/>
</dbReference>
<keyword evidence="5 7" id="KW-0238">DNA-binding</keyword>
<evidence type="ECO:0000256" key="3">
    <source>
        <dbReference type="ARBA" id="ARBA00022490"/>
    </source>
</evidence>
<dbReference type="Pfam" id="PF01316">
    <property type="entry name" value="Arg_repressor"/>
    <property type="match status" value="1"/>
</dbReference>
<dbReference type="Proteomes" id="UP000030647">
    <property type="component" value="Unassembled WGS sequence"/>
</dbReference>
<evidence type="ECO:0000259" key="8">
    <source>
        <dbReference type="Pfam" id="PF01316"/>
    </source>
</evidence>
<comment type="function">
    <text evidence="7">Regulates arginine biosynthesis genes.</text>
</comment>
<dbReference type="InterPro" id="IPR036251">
    <property type="entry name" value="Arg_repress_C_sf"/>
</dbReference>